<dbReference type="PANTHER" id="PTHR43767:SF1">
    <property type="entry name" value="NONRIBOSOMAL PEPTIDE SYNTHASE PES1 (EUROFUNG)-RELATED"/>
    <property type="match status" value="1"/>
</dbReference>
<evidence type="ECO:0000313" key="4">
    <source>
        <dbReference type="Proteomes" id="UP001232973"/>
    </source>
</evidence>
<reference evidence="3 4" key="1">
    <citation type="submission" date="2023-07" db="EMBL/GenBank/DDBJ databases">
        <title>Genomic Encyclopedia of Type Strains, Phase IV (KMG-IV): sequencing the most valuable type-strain genomes for metagenomic binning, comparative biology and taxonomic classification.</title>
        <authorList>
            <person name="Goeker M."/>
        </authorList>
    </citation>
    <scope>NUCLEOTIDE SEQUENCE [LARGE SCALE GENOMIC DNA]</scope>
    <source>
        <strain evidence="3 4">DSM 4006</strain>
    </source>
</reference>
<dbReference type="EC" id="6.2.1.3" evidence="3"/>
<dbReference type="Pfam" id="PF13193">
    <property type="entry name" value="AMP-binding_C"/>
    <property type="match status" value="1"/>
</dbReference>
<dbReference type="InterPro" id="IPR045851">
    <property type="entry name" value="AMP-bd_C_sf"/>
</dbReference>
<keyword evidence="4" id="KW-1185">Reference proteome</keyword>
<proteinExistence type="predicted"/>
<feature type="domain" description="AMP-dependent synthetase/ligase" evidence="1">
    <location>
        <begin position="33"/>
        <end position="423"/>
    </location>
</feature>
<dbReference type="InterPro" id="IPR042099">
    <property type="entry name" value="ANL_N_sf"/>
</dbReference>
<evidence type="ECO:0000313" key="3">
    <source>
        <dbReference type="EMBL" id="MDQ0189147.1"/>
    </source>
</evidence>
<name>A0ABT9XFS3_9BACL</name>
<accession>A0ABT9XFS3</accession>
<gene>
    <name evidence="3" type="ORF">J2S03_000963</name>
</gene>
<dbReference type="SUPFAM" id="SSF56801">
    <property type="entry name" value="Acetyl-CoA synthetase-like"/>
    <property type="match status" value="1"/>
</dbReference>
<dbReference type="GO" id="GO:0004467">
    <property type="term" value="F:long-chain fatty acid-CoA ligase activity"/>
    <property type="evidence" value="ECO:0007669"/>
    <property type="project" value="UniProtKB-EC"/>
</dbReference>
<protein>
    <submittedName>
        <fullName evidence="3">Long-chain acyl-CoA synthetase</fullName>
        <ecNumber evidence="3">6.2.1.3</ecNumber>
    </submittedName>
</protein>
<dbReference type="Gene3D" id="3.40.50.12780">
    <property type="entry name" value="N-terminal domain of ligase-like"/>
    <property type="match status" value="1"/>
</dbReference>
<dbReference type="Gene3D" id="3.30.300.30">
    <property type="match status" value="1"/>
</dbReference>
<evidence type="ECO:0000259" key="1">
    <source>
        <dbReference type="Pfam" id="PF00501"/>
    </source>
</evidence>
<dbReference type="PANTHER" id="PTHR43767">
    <property type="entry name" value="LONG-CHAIN-FATTY-ACID--COA LIGASE"/>
    <property type="match status" value="1"/>
</dbReference>
<dbReference type="Pfam" id="PF00501">
    <property type="entry name" value="AMP-binding"/>
    <property type="match status" value="1"/>
</dbReference>
<dbReference type="EMBL" id="JAUSTP010000005">
    <property type="protein sequence ID" value="MDQ0189147.1"/>
    <property type="molecule type" value="Genomic_DNA"/>
</dbReference>
<comment type="caution">
    <text evidence="3">The sequence shown here is derived from an EMBL/GenBank/DDBJ whole genome shotgun (WGS) entry which is preliminary data.</text>
</comment>
<dbReference type="Proteomes" id="UP001232973">
    <property type="component" value="Unassembled WGS sequence"/>
</dbReference>
<keyword evidence="3" id="KW-0436">Ligase</keyword>
<dbReference type="InterPro" id="IPR000873">
    <property type="entry name" value="AMP-dep_synth/lig_dom"/>
</dbReference>
<dbReference type="InterPro" id="IPR025110">
    <property type="entry name" value="AMP-bd_C"/>
</dbReference>
<dbReference type="InterPro" id="IPR020845">
    <property type="entry name" value="AMP-binding_CS"/>
</dbReference>
<dbReference type="RefSeq" id="WP_274455008.1">
    <property type="nucleotide sequence ID" value="NZ_CP067097.1"/>
</dbReference>
<evidence type="ECO:0000259" key="2">
    <source>
        <dbReference type="Pfam" id="PF13193"/>
    </source>
</evidence>
<dbReference type="InterPro" id="IPR050237">
    <property type="entry name" value="ATP-dep_AMP-bd_enzyme"/>
</dbReference>
<organism evidence="3 4">
    <name type="scientific">Alicyclobacillus cycloheptanicus</name>
    <dbReference type="NCBI Taxonomy" id="1457"/>
    <lineage>
        <taxon>Bacteria</taxon>
        <taxon>Bacillati</taxon>
        <taxon>Bacillota</taxon>
        <taxon>Bacilli</taxon>
        <taxon>Bacillales</taxon>
        <taxon>Alicyclobacillaceae</taxon>
        <taxon>Alicyclobacillus</taxon>
    </lineage>
</organism>
<sequence length="559" mass="61691">MSMGVSTRDLNRTPALEPLVYRGGEQPLFAYLRQHAKERPDAPAIYWYGRVISWRELDAWSDKLASFLYELGVRQGDRVALYLQNCPQYHIAHYAIQKIGAVVGPCSPMFKEWELAYEVADLGAKVLVSSDLGYPVVSAVQKELAQHGRPLLDAVILTSYSDLLPAHPTLPLPEDLRFAPARYPNTYDLLGILSDSSVPPTPPEPAVDLDDVALLVYTSGTTGKPKGAMLTYRNALFKTAASAAANGIAPDDVFLAVMPMFHIAGMLMALNIPIYSGRPVVLLYRFDPETVLKAIEQYRCTWWYSTAPMNQAILDLPNLASYDLRSLRNNLCTSFGTQVTEALADAWRRATGGCALREAAYGLSETHTADTFMPADRVKWGTVGLPVHDTEIRIVDLDTGAELPAGSVGEIVIRGPGVFKGYWRRPEATAQTLQDGWLHTGDMGSLDEDGYLTFHGRFKEMIKVSGYSVFPEDVEGMLIRHPAVAQAAVVGVPDAKKGQSVKAFVVLRPDVKRKPSAETLRRWARDKMAPYKVPKEIVFRDALPASGTGKVLRRLLLEE</sequence>
<feature type="domain" description="AMP-binding enzyme C-terminal" evidence="2">
    <location>
        <begin position="474"/>
        <end position="550"/>
    </location>
</feature>
<dbReference type="PROSITE" id="PS00455">
    <property type="entry name" value="AMP_BINDING"/>
    <property type="match status" value="1"/>
</dbReference>